<dbReference type="AlphaFoldDB" id="A0AAD6JPP0"/>
<evidence type="ECO:0000313" key="2">
    <source>
        <dbReference type="Proteomes" id="UP001162972"/>
    </source>
</evidence>
<sequence length="106" mass="12333">MAIVCPFSEYSRMVDLVLLRLPYCMDSLRGIIASQLGDDVETIIAGGAGFEGPVKKVFGCYFRLWPRYDRSVGSRTWWLLSLLLYHLRRLHKRPQLPETMRNLQSR</sequence>
<comment type="caution">
    <text evidence="1">The sequence shown here is derived from an EMBL/GenBank/DDBJ whole genome shotgun (WGS) entry which is preliminary data.</text>
</comment>
<gene>
    <name evidence="1" type="ORF">OIU84_008708</name>
</gene>
<reference evidence="1 2" key="1">
    <citation type="journal article" date="2023" name="Int. J. Mol. Sci.">
        <title>De Novo Assembly and Annotation of 11 Diverse Shrub Willow (Salix) Genomes Reveals Novel Gene Organization in Sex-Linked Regions.</title>
        <authorList>
            <person name="Hyden B."/>
            <person name="Feng K."/>
            <person name="Yates T.B."/>
            <person name="Jawdy S."/>
            <person name="Cereghino C."/>
            <person name="Smart L.B."/>
            <person name="Muchero W."/>
        </authorList>
    </citation>
    <scope>NUCLEOTIDE SEQUENCE [LARGE SCALE GENOMIC DNA]</scope>
    <source>
        <tissue evidence="1">Shoot tip</tissue>
    </source>
</reference>
<proteinExistence type="predicted"/>
<organism evidence="1 2">
    <name type="scientific">Salix udensis</name>
    <dbReference type="NCBI Taxonomy" id="889485"/>
    <lineage>
        <taxon>Eukaryota</taxon>
        <taxon>Viridiplantae</taxon>
        <taxon>Streptophyta</taxon>
        <taxon>Embryophyta</taxon>
        <taxon>Tracheophyta</taxon>
        <taxon>Spermatophyta</taxon>
        <taxon>Magnoliopsida</taxon>
        <taxon>eudicotyledons</taxon>
        <taxon>Gunneridae</taxon>
        <taxon>Pentapetalae</taxon>
        <taxon>rosids</taxon>
        <taxon>fabids</taxon>
        <taxon>Malpighiales</taxon>
        <taxon>Salicaceae</taxon>
        <taxon>Saliceae</taxon>
        <taxon>Salix</taxon>
    </lineage>
</organism>
<accession>A0AAD6JPP0</accession>
<name>A0AAD6JPP0_9ROSI</name>
<keyword evidence="2" id="KW-1185">Reference proteome</keyword>
<dbReference type="EMBL" id="JAPFFJ010000015">
    <property type="protein sequence ID" value="KAJ6409066.1"/>
    <property type="molecule type" value="Genomic_DNA"/>
</dbReference>
<dbReference type="Proteomes" id="UP001162972">
    <property type="component" value="Chromosome 9"/>
</dbReference>
<protein>
    <submittedName>
        <fullName evidence="1">Uncharacterized protein</fullName>
    </submittedName>
</protein>
<evidence type="ECO:0000313" key="1">
    <source>
        <dbReference type="EMBL" id="KAJ6409066.1"/>
    </source>
</evidence>